<proteinExistence type="predicted"/>
<evidence type="ECO:0000313" key="4">
    <source>
        <dbReference type="Proteomes" id="UP000051176"/>
    </source>
</evidence>
<feature type="transmembrane region" description="Helical" evidence="2">
    <location>
        <begin position="112"/>
        <end position="132"/>
    </location>
</feature>
<keyword evidence="4" id="KW-1185">Reference proteome</keyword>
<comment type="caution">
    <text evidence="3">The sequence shown here is derived from an EMBL/GenBank/DDBJ whole genome shotgun (WGS) entry which is preliminary data.</text>
</comment>
<name>A0A0R1H074_9LACO</name>
<dbReference type="AlphaFoldDB" id="A0A0R1H074"/>
<accession>A0A0R1H074</accession>
<evidence type="ECO:0000313" key="3">
    <source>
        <dbReference type="EMBL" id="KRK39401.1"/>
    </source>
</evidence>
<keyword evidence="2" id="KW-0812">Transmembrane</keyword>
<keyword evidence="2" id="KW-0472">Membrane</keyword>
<dbReference type="Proteomes" id="UP000051176">
    <property type="component" value="Unassembled WGS sequence"/>
</dbReference>
<feature type="transmembrane region" description="Helical" evidence="2">
    <location>
        <begin position="86"/>
        <end position="106"/>
    </location>
</feature>
<dbReference type="PATRIC" id="fig|1267003.4.peg.1270"/>
<sequence length="170" mass="19773">MLDFYLTYNTEFCRKLANDMQDPFKGFNNDDDPDNQNGDGPQGLPLPPNYATVVNPETGNMRIAKVGFSWTMFIFPPFPTLFRADWYNLFCIMGVELSLMMVLSLMVPVNQLAQFFAVGGWEMLRGFLWGFLYNMMYFKHLFTKGFVPADDRSKEILTHARYWSQPKNND</sequence>
<feature type="region of interest" description="Disordered" evidence="1">
    <location>
        <begin position="24"/>
        <end position="47"/>
    </location>
</feature>
<keyword evidence="2" id="KW-1133">Transmembrane helix</keyword>
<dbReference type="STRING" id="357278.IV61_GL000111"/>
<evidence type="ECO:0000256" key="1">
    <source>
        <dbReference type="SAM" id="MobiDB-lite"/>
    </source>
</evidence>
<organism evidence="3 4">
    <name type="scientific">Levilactobacillus parabrevis ATCC 53295</name>
    <dbReference type="NCBI Taxonomy" id="1267003"/>
    <lineage>
        <taxon>Bacteria</taxon>
        <taxon>Bacillati</taxon>
        <taxon>Bacillota</taxon>
        <taxon>Bacilli</taxon>
        <taxon>Lactobacillales</taxon>
        <taxon>Lactobacillaceae</taxon>
        <taxon>Levilactobacillus</taxon>
    </lineage>
</organism>
<reference evidence="3 4" key="1">
    <citation type="journal article" date="2015" name="Genome Announc.">
        <title>Expanding the biotechnology potential of lactobacilli through comparative genomics of 213 strains and associated genera.</title>
        <authorList>
            <person name="Sun Z."/>
            <person name="Harris H.M."/>
            <person name="McCann A."/>
            <person name="Guo C."/>
            <person name="Argimon S."/>
            <person name="Zhang W."/>
            <person name="Yang X."/>
            <person name="Jeffery I.B."/>
            <person name="Cooney J.C."/>
            <person name="Kagawa T.F."/>
            <person name="Liu W."/>
            <person name="Song Y."/>
            <person name="Salvetti E."/>
            <person name="Wrobel A."/>
            <person name="Rasinkangas P."/>
            <person name="Parkhill J."/>
            <person name="Rea M.C."/>
            <person name="O'Sullivan O."/>
            <person name="Ritari J."/>
            <person name="Douillard F.P."/>
            <person name="Paul Ross R."/>
            <person name="Yang R."/>
            <person name="Briner A.E."/>
            <person name="Felis G.E."/>
            <person name="de Vos W.M."/>
            <person name="Barrangou R."/>
            <person name="Klaenhammer T.R."/>
            <person name="Caufield P.W."/>
            <person name="Cui Y."/>
            <person name="Zhang H."/>
            <person name="O'Toole P.W."/>
        </authorList>
    </citation>
    <scope>NUCLEOTIDE SEQUENCE [LARGE SCALE GENOMIC DNA]</scope>
    <source>
        <strain evidence="3 4">ATCC 53295</strain>
    </source>
</reference>
<dbReference type="eggNOG" id="ENOG5032ZT4">
    <property type="taxonomic scope" value="Bacteria"/>
</dbReference>
<protein>
    <submittedName>
        <fullName evidence="3">Uncharacterized protein</fullName>
    </submittedName>
</protein>
<evidence type="ECO:0000256" key="2">
    <source>
        <dbReference type="SAM" id="Phobius"/>
    </source>
</evidence>
<gene>
    <name evidence="3" type="ORF">FD07_GL001197</name>
</gene>
<dbReference type="EMBL" id="AZCZ01000003">
    <property type="protein sequence ID" value="KRK39401.1"/>
    <property type="molecule type" value="Genomic_DNA"/>
</dbReference>